<gene>
    <name evidence="2" type="ordered locus">Cseg_3532</name>
</gene>
<proteinExistence type="predicted"/>
<protein>
    <submittedName>
        <fullName evidence="2">Uncharacterized protein</fullName>
    </submittedName>
</protein>
<evidence type="ECO:0000256" key="1">
    <source>
        <dbReference type="SAM" id="Phobius"/>
    </source>
</evidence>
<feature type="transmembrane region" description="Helical" evidence="1">
    <location>
        <begin position="12"/>
        <end position="32"/>
    </location>
</feature>
<sequence length="179" mass="19676">MYLEALGGWPGILAFVLVVICIASIFGFRVSWPKASRTVTGREIRGAGRASGTPEQRPAAAHRGFDEVAQEKLEPLLRNVVDRAGAHGFEARLEVAGEGQASKYRLEIKRPDHPADQPLPYITFSAGDAGLVDVVYGGMYPGPIDHNGHDTEIGWRTVYWDQVDNVLATFTHKVFARFD</sequence>
<dbReference type="Proteomes" id="UP000002629">
    <property type="component" value="Chromosome"/>
</dbReference>
<accession>D5VN88</accession>
<dbReference type="HOGENOM" id="CLU_1500929_0_0_5"/>
<dbReference type="EMBL" id="CP002008">
    <property type="protein sequence ID" value="ADG11961.1"/>
    <property type="molecule type" value="Genomic_DNA"/>
</dbReference>
<reference evidence="3" key="1">
    <citation type="journal article" date="2011" name="J. Bacteriol.">
        <title>Genome sequences of eight morphologically diverse alphaproteobacteria.</title>
        <authorList>
            <consortium name="US DOE Joint Genome Institute"/>
            <person name="Brown P.J."/>
            <person name="Kysela D.T."/>
            <person name="Buechlein A."/>
            <person name="Hemmerich C."/>
            <person name="Brun Y.V."/>
        </authorList>
    </citation>
    <scope>NUCLEOTIDE SEQUENCE [LARGE SCALE GENOMIC DNA]</scope>
    <source>
        <strain evidence="3">ATCC 21756 / DSM 7131 / JCM 7823 / NBRC 15250 / LMG 17158 / TK0059</strain>
    </source>
</reference>
<keyword evidence="1" id="KW-0812">Transmembrane</keyword>
<keyword evidence="1" id="KW-1133">Transmembrane helix</keyword>
<dbReference type="KEGG" id="cse:Cseg_3532"/>
<name>D5VN88_CAUST</name>
<dbReference type="RefSeq" id="WP_013080607.1">
    <property type="nucleotide sequence ID" value="NC_014100.1"/>
</dbReference>
<keyword evidence="1" id="KW-0472">Membrane</keyword>
<organism evidence="2 3">
    <name type="scientific">Caulobacter segnis (strain ATCC 21756 / DSM 7131 / JCM 7823 / NBRC 15250 / LMG 17158 / TK0059)</name>
    <name type="common">Mycoplana segnis</name>
    <dbReference type="NCBI Taxonomy" id="509190"/>
    <lineage>
        <taxon>Bacteria</taxon>
        <taxon>Pseudomonadati</taxon>
        <taxon>Pseudomonadota</taxon>
        <taxon>Alphaproteobacteria</taxon>
        <taxon>Caulobacterales</taxon>
        <taxon>Caulobacteraceae</taxon>
        <taxon>Caulobacter</taxon>
    </lineage>
</organism>
<evidence type="ECO:0000313" key="3">
    <source>
        <dbReference type="Proteomes" id="UP000002629"/>
    </source>
</evidence>
<evidence type="ECO:0000313" key="2">
    <source>
        <dbReference type="EMBL" id="ADG11961.1"/>
    </source>
</evidence>
<dbReference type="AlphaFoldDB" id="D5VN88"/>